<name>A0A1I7YF11_9BILA</name>
<keyword evidence="1" id="KW-1133">Transmembrane helix</keyword>
<evidence type="ECO:0000313" key="2">
    <source>
        <dbReference type="Proteomes" id="UP000095287"/>
    </source>
</evidence>
<keyword evidence="1" id="KW-0472">Membrane</keyword>
<protein>
    <submittedName>
        <fullName evidence="3">ATP synthase F0 subunit 8</fullName>
    </submittedName>
</protein>
<organism evidence="2 3">
    <name type="scientific">Steinernema glaseri</name>
    <dbReference type="NCBI Taxonomy" id="37863"/>
    <lineage>
        <taxon>Eukaryota</taxon>
        <taxon>Metazoa</taxon>
        <taxon>Ecdysozoa</taxon>
        <taxon>Nematoda</taxon>
        <taxon>Chromadorea</taxon>
        <taxon>Rhabditida</taxon>
        <taxon>Tylenchina</taxon>
        <taxon>Panagrolaimomorpha</taxon>
        <taxon>Strongyloidoidea</taxon>
        <taxon>Steinernematidae</taxon>
        <taxon>Steinernema</taxon>
    </lineage>
</organism>
<evidence type="ECO:0000313" key="3">
    <source>
        <dbReference type="WBParaSite" id="L893_g15664.t1"/>
    </source>
</evidence>
<feature type="transmembrane region" description="Helical" evidence="1">
    <location>
        <begin position="17"/>
        <end position="37"/>
    </location>
</feature>
<dbReference type="Proteomes" id="UP000095287">
    <property type="component" value="Unplaced"/>
</dbReference>
<keyword evidence="2" id="KW-1185">Reference proteome</keyword>
<proteinExistence type="predicted"/>
<accession>A0A1I7YF11</accession>
<sequence length="131" mass="15136">MRSEGGALYLIPRMTNYVIFISICIYILMKISLDLIIPIGTLSRAFFNFHKQLNNLSFANDIRTLVSLIKALQPLSVILKQDRLPATANRSRSEVHQKKSSFEHFAINNIKKNRRLNAITTLLLKPRNQRR</sequence>
<evidence type="ECO:0000256" key="1">
    <source>
        <dbReference type="SAM" id="Phobius"/>
    </source>
</evidence>
<reference evidence="3" key="1">
    <citation type="submission" date="2016-11" db="UniProtKB">
        <authorList>
            <consortium name="WormBaseParasite"/>
        </authorList>
    </citation>
    <scope>IDENTIFICATION</scope>
</reference>
<dbReference type="AlphaFoldDB" id="A0A1I7YF11"/>
<keyword evidence="1" id="KW-0812">Transmembrane</keyword>
<dbReference type="WBParaSite" id="L893_g15664.t1">
    <property type="protein sequence ID" value="L893_g15664.t1"/>
    <property type="gene ID" value="L893_g15664"/>
</dbReference>